<dbReference type="HAMAP" id="MF_00127">
    <property type="entry name" value="His_tRNA_synth"/>
    <property type="match status" value="1"/>
</dbReference>
<dbReference type="PANTHER" id="PTHR11476">
    <property type="entry name" value="HISTIDYL-TRNA SYNTHETASE"/>
    <property type="match status" value="1"/>
</dbReference>
<keyword evidence="4 9" id="KW-0547">Nucleotide-binding</keyword>
<comment type="caution">
    <text evidence="11">The sequence shown here is derived from an EMBL/GenBank/DDBJ whole genome shotgun (WGS) entry which is preliminary data.</text>
</comment>
<evidence type="ECO:0000256" key="3">
    <source>
        <dbReference type="ARBA" id="ARBA00022598"/>
    </source>
</evidence>
<evidence type="ECO:0000256" key="8">
    <source>
        <dbReference type="ARBA" id="ARBA00047639"/>
    </source>
</evidence>
<evidence type="ECO:0000256" key="6">
    <source>
        <dbReference type="ARBA" id="ARBA00022917"/>
    </source>
</evidence>
<dbReference type="InterPro" id="IPR036621">
    <property type="entry name" value="Anticodon-bd_dom_sf"/>
</dbReference>
<sequence>MATIRPQNAKGTRDFGPLESSRRNYIFDTIKKRFQSHGFMPLETPAVENLNVLTGKYGEEGDKLLFRVLNSGDFLKKVKPEDLEEKNLGAISAKMCDRGLRYDLTIPFARYVCANLNELALPFKRYQIQPVWRADRPQKGRYREFYQCDGDIIGTESLLSEVSLVEVYHDVFNDLKLDGVEIVINNRKILQGIASVLGVSDKLTDMTIAIDKLDKIGAEKVGEELLKRDFSEEQVARLSTLLTLEGSSDEKLSTIKEFLGEDEVGKLGLEELEFVLSNVRELGIENLVFDPTLARGLDYYTGCIFEVKLVDGSMGSIGGGGRYDDLTSMFGQKEKLSGVGISFGAERIYDVMLDRGLFEDISASVDFMIINMSDDDQKEYLQIARNFRAQGRSIEIYPTSAKMKKQMTYANKRGVKNVIFYGDQEKEQRILKIKDMETGQEKQESLA</sequence>
<dbReference type="PROSITE" id="PS50862">
    <property type="entry name" value="AA_TRNA_LIGASE_II"/>
    <property type="match status" value="1"/>
</dbReference>
<comment type="catalytic activity">
    <reaction evidence="8 9">
        <text>tRNA(His) + L-histidine + ATP = L-histidyl-tRNA(His) + AMP + diphosphate + H(+)</text>
        <dbReference type="Rhea" id="RHEA:17313"/>
        <dbReference type="Rhea" id="RHEA-COMP:9665"/>
        <dbReference type="Rhea" id="RHEA-COMP:9689"/>
        <dbReference type="ChEBI" id="CHEBI:15378"/>
        <dbReference type="ChEBI" id="CHEBI:30616"/>
        <dbReference type="ChEBI" id="CHEBI:33019"/>
        <dbReference type="ChEBI" id="CHEBI:57595"/>
        <dbReference type="ChEBI" id="CHEBI:78442"/>
        <dbReference type="ChEBI" id="CHEBI:78527"/>
        <dbReference type="ChEBI" id="CHEBI:456215"/>
        <dbReference type="EC" id="6.1.1.21"/>
    </reaction>
</comment>
<organism evidence="11 12">
    <name type="scientific">Halobacteriovorax vibrionivorans</name>
    <dbReference type="NCBI Taxonomy" id="2152716"/>
    <lineage>
        <taxon>Bacteria</taxon>
        <taxon>Pseudomonadati</taxon>
        <taxon>Bdellovibrionota</taxon>
        <taxon>Bacteriovoracia</taxon>
        <taxon>Bacteriovoracales</taxon>
        <taxon>Halobacteriovoraceae</taxon>
        <taxon>Halobacteriovorax</taxon>
    </lineage>
</organism>
<dbReference type="Proteomes" id="UP000443582">
    <property type="component" value="Unassembled WGS sequence"/>
</dbReference>
<dbReference type="GO" id="GO:0004821">
    <property type="term" value="F:histidine-tRNA ligase activity"/>
    <property type="evidence" value="ECO:0007669"/>
    <property type="project" value="UniProtKB-EC"/>
</dbReference>
<dbReference type="Pfam" id="PF03129">
    <property type="entry name" value="HGTP_anticodon"/>
    <property type="match status" value="1"/>
</dbReference>
<dbReference type="InterPro" id="IPR041715">
    <property type="entry name" value="HisRS-like_core"/>
</dbReference>
<dbReference type="NCBIfam" id="TIGR00442">
    <property type="entry name" value="hisS"/>
    <property type="match status" value="1"/>
</dbReference>
<dbReference type="CDD" id="cd00773">
    <property type="entry name" value="HisRS-like_core"/>
    <property type="match status" value="1"/>
</dbReference>
<proteinExistence type="inferred from homology"/>
<dbReference type="EMBL" id="QDKL01000003">
    <property type="protein sequence ID" value="RZF21141.1"/>
    <property type="molecule type" value="Genomic_DNA"/>
</dbReference>
<dbReference type="SUPFAM" id="SSF55681">
    <property type="entry name" value="Class II aaRS and biotin synthetases"/>
    <property type="match status" value="1"/>
</dbReference>
<comment type="similarity">
    <text evidence="1 9">Belongs to the class-II aminoacyl-tRNA synthetase family.</text>
</comment>
<evidence type="ECO:0000256" key="1">
    <source>
        <dbReference type="ARBA" id="ARBA00008226"/>
    </source>
</evidence>
<keyword evidence="5 9" id="KW-0067">ATP-binding</keyword>
<dbReference type="SUPFAM" id="SSF52954">
    <property type="entry name" value="Class II aaRS ABD-related"/>
    <property type="match status" value="1"/>
</dbReference>
<dbReference type="Pfam" id="PF13393">
    <property type="entry name" value="tRNA-synt_His"/>
    <property type="match status" value="1"/>
</dbReference>
<dbReference type="InterPro" id="IPR004154">
    <property type="entry name" value="Anticodon-bd"/>
</dbReference>
<feature type="domain" description="Aminoacyl-transfer RNA synthetases class-II family profile" evidence="10">
    <location>
        <begin position="23"/>
        <end position="354"/>
    </location>
</feature>
<dbReference type="RefSeq" id="WP_115363658.1">
    <property type="nucleotide sequence ID" value="NZ_QDKL01000003.1"/>
</dbReference>
<evidence type="ECO:0000313" key="11">
    <source>
        <dbReference type="EMBL" id="RZF21141.1"/>
    </source>
</evidence>
<keyword evidence="9" id="KW-0963">Cytoplasm</keyword>
<dbReference type="InterPro" id="IPR045864">
    <property type="entry name" value="aa-tRNA-synth_II/BPL/LPL"/>
</dbReference>
<evidence type="ECO:0000259" key="10">
    <source>
        <dbReference type="PROSITE" id="PS50862"/>
    </source>
</evidence>
<keyword evidence="3 9" id="KW-0436">Ligase</keyword>
<evidence type="ECO:0000256" key="7">
    <source>
        <dbReference type="ARBA" id="ARBA00023146"/>
    </source>
</evidence>
<gene>
    <name evidence="9" type="primary">hisS</name>
    <name evidence="11" type="ORF">DAY19_14270</name>
</gene>
<reference evidence="12" key="1">
    <citation type="journal article" date="2019" name="Int. J. Syst. Evol. Microbiol.">
        <title>Halobacteriovorax valvorus sp. nov., a novel prokaryotic predator isolated from coastal seawater of China.</title>
        <authorList>
            <person name="Chen M.-X."/>
        </authorList>
    </citation>
    <scope>NUCLEOTIDE SEQUENCE [LARGE SCALE GENOMIC DNA]</scope>
    <source>
        <strain evidence="12">BL9</strain>
    </source>
</reference>
<protein>
    <recommendedName>
        <fullName evidence="9">Histidine--tRNA ligase</fullName>
        <ecNumber evidence="9">6.1.1.21</ecNumber>
    </recommendedName>
    <alternativeName>
        <fullName evidence="9">Histidyl-tRNA synthetase</fullName>
        <shortName evidence="9">HisRS</shortName>
    </alternativeName>
</protein>
<comment type="subunit">
    <text evidence="2 9">Homodimer.</text>
</comment>
<keyword evidence="7 9" id="KW-0030">Aminoacyl-tRNA synthetase</keyword>
<dbReference type="Gene3D" id="3.40.50.800">
    <property type="entry name" value="Anticodon-binding domain"/>
    <property type="match status" value="1"/>
</dbReference>
<evidence type="ECO:0000256" key="5">
    <source>
        <dbReference type="ARBA" id="ARBA00022840"/>
    </source>
</evidence>
<keyword evidence="12" id="KW-1185">Reference proteome</keyword>
<dbReference type="PANTHER" id="PTHR11476:SF7">
    <property type="entry name" value="HISTIDINE--TRNA LIGASE"/>
    <property type="match status" value="1"/>
</dbReference>
<comment type="subcellular location">
    <subcellularLocation>
        <location evidence="9">Cytoplasm</location>
    </subcellularLocation>
</comment>
<evidence type="ECO:0000256" key="2">
    <source>
        <dbReference type="ARBA" id="ARBA00011738"/>
    </source>
</evidence>
<dbReference type="PIRSF" id="PIRSF001549">
    <property type="entry name" value="His-tRNA_synth"/>
    <property type="match status" value="1"/>
</dbReference>
<dbReference type="InterPro" id="IPR006195">
    <property type="entry name" value="aa-tRNA-synth_II"/>
</dbReference>
<evidence type="ECO:0000256" key="9">
    <source>
        <dbReference type="HAMAP-Rule" id="MF_00127"/>
    </source>
</evidence>
<dbReference type="InterPro" id="IPR015807">
    <property type="entry name" value="His-tRNA-ligase"/>
</dbReference>
<evidence type="ECO:0000256" key="4">
    <source>
        <dbReference type="ARBA" id="ARBA00022741"/>
    </source>
</evidence>
<dbReference type="InterPro" id="IPR004516">
    <property type="entry name" value="HisRS/HisZ"/>
</dbReference>
<name>A0ABY0IDU9_9BACT</name>
<accession>A0ABY0IDU9</accession>
<evidence type="ECO:0000313" key="12">
    <source>
        <dbReference type="Proteomes" id="UP000443582"/>
    </source>
</evidence>
<keyword evidence="6 9" id="KW-0648">Protein biosynthesis</keyword>
<dbReference type="EC" id="6.1.1.21" evidence="9"/>
<dbReference type="Gene3D" id="3.30.930.10">
    <property type="entry name" value="Bira Bifunctional Protein, Domain 2"/>
    <property type="match status" value="1"/>
</dbReference>